<keyword evidence="1" id="KW-0534">Nitrate assimilation</keyword>
<dbReference type="PANTHER" id="PTHR43680">
    <property type="entry name" value="NITRATE REDUCTASE MOLYBDENUM COFACTOR ASSEMBLY CHAPERONE"/>
    <property type="match status" value="1"/>
</dbReference>
<dbReference type="RefSeq" id="WP_252931778.1">
    <property type="nucleotide sequence ID" value="NZ_JAEUWV010000014.1"/>
</dbReference>
<protein>
    <submittedName>
        <fullName evidence="2">Nitrate reductase molybdenum cofactor assembly chaperone</fullName>
    </submittedName>
</protein>
<dbReference type="GO" id="GO:0016530">
    <property type="term" value="F:metallochaperone activity"/>
    <property type="evidence" value="ECO:0007669"/>
    <property type="project" value="TreeGrafter"/>
</dbReference>
<gene>
    <name evidence="2" type="primary">narJ</name>
    <name evidence="2" type="ORF">JMN37_08725</name>
</gene>
<dbReference type="AlphaFoldDB" id="A0AAW5HUC2"/>
<sequence>MSTRTQIGVVPEELVTPVACDTQQRQVAAMALSLMLRYPEEEFFSTAETVEEQLGLLPAPVAAEITEFIGRARGLGLLPLQEHYVETFDQRRRCALHLSYYSVGDTRQRGAAILAFRQQLAGLGMEEISEELPDHLCVVLEALALADADSQQHALEMIASHRDGLEVLRHALVGLGSPYAHLLTAVCMLLPTISEETIARYINLIRQGPPAEMVGIETTPLPFPTASPNHN</sequence>
<dbReference type="InterPro" id="IPR003765">
    <property type="entry name" value="NO3_reductase_chaperone_NarJ"/>
</dbReference>
<dbReference type="GO" id="GO:0042128">
    <property type="term" value="P:nitrate assimilation"/>
    <property type="evidence" value="ECO:0007669"/>
    <property type="project" value="UniProtKB-KW"/>
</dbReference>
<keyword evidence="3" id="KW-1185">Reference proteome</keyword>
<evidence type="ECO:0000256" key="1">
    <source>
        <dbReference type="ARBA" id="ARBA00023063"/>
    </source>
</evidence>
<dbReference type="EMBL" id="JAEUWV010000014">
    <property type="protein sequence ID" value="MCO6395050.1"/>
    <property type="molecule type" value="Genomic_DNA"/>
</dbReference>
<organism evidence="2 3">
    <name type="scientific">Corynebacterium lipophilum</name>
    <dbReference type="NCBI Taxonomy" id="2804918"/>
    <lineage>
        <taxon>Bacteria</taxon>
        <taxon>Bacillati</taxon>
        <taxon>Actinomycetota</taxon>
        <taxon>Actinomycetes</taxon>
        <taxon>Mycobacteriales</taxon>
        <taxon>Corynebacteriaceae</taxon>
        <taxon>Corynebacterium</taxon>
    </lineage>
</organism>
<dbReference type="InterPro" id="IPR036411">
    <property type="entry name" value="TorD-like_sf"/>
</dbReference>
<dbReference type="Pfam" id="PF02613">
    <property type="entry name" value="Nitrate_red_del"/>
    <property type="match status" value="1"/>
</dbReference>
<proteinExistence type="predicted"/>
<dbReference type="Proteomes" id="UP001205920">
    <property type="component" value="Unassembled WGS sequence"/>
</dbReference>
<name>A0AAW5HUC2_9CORY</name>
<comment type="caution">
    <text evidence="2">The sequence shown here is derived from an EMBL/GenBank/DDBJ whole genome shotgun (WGS) entry which is preliminary data.</text>
</comment>
<dbReference type="GO" id="GO:0051082">
    <property type="term" value="F:unfolded protein binding"/>
    <property type="evidence" value="ECO:0007669"/>
    <property type="project" value="InterPro"/>
</dbReference>
<dbReference type="Gene3D" id="1.10.3480.10">
    <property type="entry name" value="TorD-like"/>
    <property type="match status" value="1"/>
</dbReference>
<dbReference type="InterPro" id="IPR020945">
    <property type="entry name" value="DMSO/NO3_reduct_chaperone"/>
</dbReference>
<reference evidence="2 3" key="1">
    <citation type="submission" date="2021-01" db="EMBL/GenBank/DDBJ databases">
        <title>Identification and Characterization of Corynebacterium sp.</title>
        <authorList>
            <person name="Luo Q."/>
            <person name="Qu P."/>
            <person name="Chen Q."/>
        </authorList>
    </citation>
    <scope>NUCLEOTIDE SEQUENCE [LARGE SCALE GENOMIC DNA]</scope>
    <source>
        <strain evidence="2 3">MC-18</strain>
    </source>
</reference>
<dbReference type="SUPFAM" id="SSF89155">
    <property type="entry name" value="TorD-like"/>
    <property type="match status" value="1"/>
</dbReference>
<dbReference type="PANTHER" id="PTHR43680:SF2">
    <property type="entry name" value="NITRATE REDUCTASE MOLYBDENUM COFACTOR ASSEMBLY CHAPERONE NARJ"/>
    <property type="match status" value="1"/>
</dbReference>
<evidence type="ECO:0000313" key="2">
    <source>
        <dbReference type="EMBL" id="MCO6395050.1"/>
    </source>
</evidence>
<dbReference type="GO" id="GO:0051131">
    <property type="term" value="P:chaperone-mediated protein complex assembly"/>
    <property type="evidence" value="ECO:0007669"/>
    <property type="project" value="InterPro"/>
</dbReference>
<dbReference type="NCBIfam" id="TIGR00684">
    <property type="entry name" value="narJ"/>
    <property type="match status" value="1"/>
</dbReference>
<accession>A0AAW5HUC2</accession>
<evidence type="ECO:0000313" key="3">
    <source>
        <dbReference type="Proteomes" id="UP001205920"/>
    </source>
</evidence>